<comment type="caution">
    <text evidence="5">The sequence shown here is derived from an EMBL/GenBank/DDBJ whole genome shotgun (WGS) entry which is preliminary data.</text>
</comment>
<feature type="region of interest" description="Disordered" evidence="3">
    <location>
        <begin position="597"/>
        <end position="632"/>
    </location>
</feature>
<dbReference type="EMBL" id="CAJNOU010001043">
    <property type="protein sequence ID" value="CAF1140549.1"/>
    <property type="molecule type" value="Genomic_DNA"/>
</dbReference>
<gene>
    <name evidence="7" type="ORF">OTI717_LOCUS989</name>
    <name evidence="6" type="ORF">RFH988_LOCUS23491</name>
    <name evidence="5" type="ORF">SEV965_LOCUS17908</name>
</gene>
<evidence type="ECO:0000313" key="7">
    <source>
        <dbReference type="EMBL" id="CAF3488660.1"/>
    </source>
</evidence>
<feature type="compositionally biased region" description="Polar residues" evidence="3">
    <location>
        <begin position="468"/>
        <end position="481"/>
    </location>
</feature>
<organism evidence="5 8">
    <name type="scientific">Rotaria sordida</name>
    <dbReference type="NCBI Taxonomy" id="392033"/>
    <lineage>
        <taxon>Eukaryota</taxon>
        <taxon>Metazoa</taxon>
        <taxon>Spiralia</taxon>
        <taxon>Gnathifera</taxon>
        <taxon>Rotifera</taxon>
        <taxon>Eurotatoria</taxon>
        <taxon>Bdelloidea</taxon>
        <taxon>Philodinida</taxon>
        <taxon>Philodinidae</taxon>
        <taxon>Rotaria</taxon>
    </lineage>
</organism>
<dbReference type="PANTHER" id="PTHR15398:SF4">
    <property type="entry name" value="BROMODOMAIN-CONTAINING PROTEIN 8 ISOFORM X1"/>
    <property type="match status" value="1"/>
</dbReference>
<dbReference type="Proteomes" id="UP000663823">
    <property type="component" value="Unassembled WGS sequence"/>
</dbReference>
<dbReference type="Gene3D" id="1.20.920.10">
    <property type="entry name" value="Bromodomain-like"/>
    <property type="match status" value="1"/>
</dbReference>
<sequence>MTTHKWDMKSNYMLTFTVCKYGLNPEQWDIIANDLAEDINITPQNCKAQFYLLCQQYGQDWHKESLERLDIHIFSIIKRLYYGDLCERMTESRDLLMVMYDFIRLFKSGRIQPNDINEILQDIKNSATTYNSTQDNERDQKIKMLGRLKLHMTRQISQTSDSQSSSYPVELLPPPPFFQYQPIVTNYISQKQSVVTTDENDRQVPSIDNHKKSDQIEISSFPIITQSNNIFIENKIQPSNNNNNDDNNNNNNQSNEDDIDEIELSSNDDNDRTETIQMSNIDESVASRNLITDQDESTFMSVEHVETNESSTIPPMPIEVSNSNDKDLYDIVSSTGISNQSTSDTRLSAEDRATSSINELLTPSNLQFNTNTTSSSDYSTLDNDRIELTEVQNHHPIETESIVTISRHISVDDNEINQMDTEHIPDDNTDVIVLNNNDNASFIVDEAVSNIDTSKISISSKTNENDESTMTGSSNRKSRLTTNSLSHNFRKSIISILNNLKTAKYGSDFAKPLKSFKLPNEYYYRIKKPLDIPEIRERMYNGDYDDNFLLFERDILLMFTNALSMYHRDLDIHDHAQYMINYAMELFSPIENIRTPWKTDQNKNDDDDDDSSNLDHPNNENDSNDNTLNNSSSIQTSLISSMKNLRHQTTSNHPMNKRQRKTIQ</sequence>
<dbReference type="InterPro" id="IPR036427">
    <property type="entry name" value="Bromodomain-like_sf"/>
</dbReference>
<feature type="compositionally biased region" description="Low complexity" evidence="3">
    <location>
        <begin position="235"/>
        <end position="254"/>
    </location>
</feature>
<dbReference type="PROSITE" id="PS50014">
    <property type="entry name" value="BROMODOMAIN_2"/>
    <property type="match status" value="1"/>
</dbReference>
<feature type="region of interest" description="Disordered" evidence="3">
    <location>
        <begin position="235"/>
        <end position="298"/>
    </location>
</feature>
<evidence type="ECO:0000256" key="3">
    <source>
        <dbReference type="SAM" id="MobiDB-lite"/>
    </source>
</evidence>
<evidence type="ECO:0000313" key="6">
    <source>
        <dbReference type="EMBL" id="CAF1180661.1"/>
    </source>
</evidence>
<dbReference type="Pfam" id="PF00439">
    <property type="entry name" value="Bromodomain"/>
    <property type="match status" value="1"/>
</dbReference>
<feature type="domain" description="Bromo" evidence="4">
    <location>
        <begin position="501"/>
        <end position="573"/>
    </location>
</feature>
<feature type="compositionally biased region" description="Low complexity" evidence="3">
    <location>
        <begin position="614"/>
        <end position="632"/>
    </location>
</feature>
<feature type="region of interest" description="Disordered" evidence="3">
    <location>
        <begin position="460"/>
        <end position="481"/>
    </location>
</feature>
<protein>
    <recommendedName>
        <fullName evidence="4">Bromo domain-containing protein</fullName>
    </recommendedName>
</protein>
<dbReference type="OrthoDB" id="1742084at2759"/>
<dbReference type="InterPro" id="IPR001487">
    <property type="entry name" value="Bromodomain"/>
</dbReference>
<dbReference type="GO" id="GO:0035267">
    <property type="term" value="C:NuA4 histone acetyltransferase complex"/>
    <property type="evidence" value="ECO:0007669"/>
    <property type="project" value="TreeGrafter"/>
</dbReference>
<dbReference type="SMART" id="SM00297">
    <property type="entry name" value="BROMO"/>
    <property type="match status" value="1"/>
</dbReference>
<dbReference type="Proteomes" id="UP000663889">
    <property type="component" value="Unassembled WGS sequence"/>
</dbReference>
<proteinExistence type="predicted"/>
<accession>A0A814RYT1</accession>
<dbReference type="Proteomes" id="UP000663882">
    <property type="component" value="Unassembled WGS sequence"/>
</dbReference>
<keyword evidence="1 2" id="KW-0103">Bromodomain</keyword>
<evidence type="ECO:0000256" key="2">
    <source>
        <dbReference type="PROSITE-ProRule" id="PRU00035"/>
    </source>
</evidence>
<dbReference type="SUPFAM" id="SSF47370">
    <property type="entry name" value="Bromodomain"/>
    <property type="match status" value="1"/>
</dbReference>
<dbReference type="EMBL" id="CAJOAX010000037">
    <property type="protein sequence ID" value="CAF3488660.1"/>
    <property type="molecule type" value="Genomic_DNA"/>
</dbReference>
<evidence type="ECO:0000313" key="5">
    <source>
        <dbReference type="EMBL" id="CAF1140549.1"/>
    </source>
</evidence>
<evidence type="ECO:0000313" key="8">
    <source>
        <dbReference type="Proteomes" id="UP000663889"/>
    </source>
</evidence>
<feature type="compositionally biased region" description="Acidic residues" evidence="3">
    <location>
        <begin position="255"/>
        <end position="268"/>
    </location>
</feature>
<feature type="compositionally biased region" description="Polar residues" evidence="3">
    <location>
        <begin position="275"/>
        <end position="298"/>
    </location>
</feature>
<dbReference type="PANTHER" id="PTHR15398">
    <property type="entry name" value="BROMODOMAIN-CONTAINING PROTEIN 8"/>
    <property type="match status" value="1"/>
</dbReference>
<reference evidence="5" key="1">
    <citation type="submission" date="2021-02" db="EMBL/GenBank/DDBJ databases">
        <authorList>
            <person name="Nowell W R."/>
        </authorList>
    </citation>
    <scope>NUCLEOTIDE SEQUENCE</scope>
</reference>
<dbReference type="AlphaFoldDB" id="A0A814RYT1"/>
<evidence type="ECO:0000256" key="1">
    <source>
        <dbReference type="ARBA" id="ARBA00023117"/>
    </source>
</evidence>
<evidence type="ECO:0000259" key="4">
    <source>
        <dbReference type="PROSITE" id="PS50014"/>
    </source>
</evidence>
<name>A0A814RYT1_9BILA</name>
<dbReference type="EMBL" id="CAJNOO010001633">
    <property type="protein sequence ID" value="CAF1180661.1"/>
    <property type="molecule type" value="Genomic_DNA"/>
</dbReference>